<dbReference type="GO" id="GO:0005730">
    <property type="term" value="C:nucleolus"/>
    <property type="evidence" value="ECO:0007669"/>
    <property type="project" value="UniProtKB-SubCell"/>
</dbReference>
<gene>
    <name evidence="13" type="ORF">TRIADDRAFT_14906</name>
</gene>
<keyword evidence="8" id="KW-0694">RNA-binding</keyword>
<dbReference type="GO" id="GO:0034476">
    <property type="term" value="P:U5 snRNA 3'-end processing"/>
    <property type="evidence" value="ECO:0000318"/>
    <property type="project" value="GO_Central"/>
</dbReference>
<evidence type="ECO:0000313" key="14">
    <source>
        <dbReference type="Proteomes" id="UP000009022"/>
    </source>
</evidence>
<dbReference type="GO" id="GO:0000176">
    <property type="term" value="C:nuclear exosome (RNase complex)"/>
    <property type="evidence" value="ECO:0000318"/>
    <property type="project" value="GO_Central"/>
</dbReference>
<feature type="non-terminal residue" evidence="13">
    <location>
        <position position="267"/>
    </location>
</feature>
<comment type="similarity">
    <text evidence="3">Belongs to the RNase PH family.</text>
</comment>
<keyword evidence="6" id="KW-0698">rRNA processing</keyword>
<feature type="non-terminal residue" evidence="13">
    <location>
        <position position="1"/>
    </location>
</feature>
<dbReference type="FunFam" id="3.30.230.70:FF:000005">
    <property type="entry name" value="Exosome complex component RRP45"/>
    <property type="match status" value="1"/>
</dbReference>
<dbReference type="InterPro" id="IPR027408">
    <property type="entry name" value="PNPase/RNase_PH_dom_sf"/>
</dbReference>
<dbReference type="SUPFAM" id="SSF54211">
    <property type="entry name" value="Ribosomal protein S5 domain 2-like"/>
    <property type="match status" value="1"/>
</dbReference>
<dbReference type="GO" id="GO:0000467">
    <property type="term" value="P:exonucleolytic trimming to generate mature 3'-end of 5.8S rRNA from tricistronic rRNA transcript (SSU-rRNA, 5.8S rRNA, LSU-rRNA)"/>
    <property type="evidence" value="ECO:0000318"/>
    <property type="project" value="GO_Central"/>
</dbReference>
<dbReference type="GO" id="GO:0034473">
    <property type="term" value="P:U1 snRNA 3'-end processing"/>
    <property type="evidence" value="ECO:0000318"/>
    <property type="project" value="GO_Central"/>
</dbReference>
<dbReference type="GO" id="GO:0034475">
    <property type="term" value="P:U4 snRNA 3'-end processing"/>
    <property type="evidence" value="ECO:0000318"/>
    <property type="project" value="GO_Central"/>
</dbReference>
<comment type="subcellular location">
    <subcellularLocation>
        <location evidence="1">Cytoplasm</location>
    </subcellularLocation>
    <subcellularLocation>
        <location evidence="2">Nucleus</location>
        <location evidence="2">Nucleolus</location>
    </subcellularLocation>
</comment>
<evidence type="ECO:0000256" key="2">
    <source>
        <dbReference type="ARBA" id="ARBA00004604"/>
    </source>
</evidence>
<keyword evidence="9" id="KW-0539">Nucleus</keyword>
<evidence type="ECO:0000256" key="6">
    <source>
        <dbReference type="ARBA" id="ARBA00022552"/>
    </source>
</evidence>
<dbReference type="HOGENOM" id="CLU_038194_0_0_1"/>
<evidence type="ECO:0000256" key="5">
    <source>
        <dbReference type="ARBA" id="ARBA00022490"/>
    </source>
</evidence>
<dbReference type="InterPro" id="IPR036345">
    <property type="entry name" value="ExoRNase_PH_dom2_sf"/>
</dbReference>
<dbReference type="Pfam" id="PF03725">
    <property type="entry name" value="RNase_PH_C"/>
    <property type="match status" value="1"/>
</dbReference>
<dbReference type="InterPro" id="IPR033100">
    <property type="entry name" value="Rrp45"/>
</dbReference>
<keyword evidence="5" id="KW-0963">Cytoplasm</keyword>
<evidence type="ECO:0000256" key="9">
    <source>
        <dbReference type="ARBA" id="ARBA00023242"/>
    </source>
</evidence>
<dbReference type="PANTHER" id="PTHR11097:SF14">
    <property type="entry name" value="EXOSOME COMPLEX COMPONENT RRP45"/>
    <property type="match status" value="1"/>
</dbReference>
<dbReference type="InterPro" id="IPR015847">
    <property type="entry name" value="ExoRNase_PH_dom2"/>
</dbReference>
<dbReference type="eggNOG" id="KOG1614">
    <property type="taxonomic scope" value="Eukaryota"/>
</dbReference>
<dbReference type="Proteomes" id="UP000009022">
    <property type="component" value="Unassembled WGS sequence"/>
</dbReference>
<evidence type="ECO:0000259" key="12">
    <source>
        <dbReference type="Pfam" id="PF03725"/>
    </source>
</evidence>
<protein>
    <recommendedName>
        <fullName evidence="4">Exosome complex component RRP45</fullName>
    </recommendedName>
    <alternativeName>
        <fullName evidence="10">Exosome component 9</fullName>
    </alternativeName>
</protein>
<dbReference type="STRING" id="10228.B3RYZ8"/>
<evidence type="ECO:0000256" key="4">
    <source>
        <dbReference type="ARBA" id="ARBA00019572"/>
    </source>
</evidence>
<reference evidence="13 14" key="1">
    <citation type="journal article" date="2008" name="Nature">
        <title>The Trichoplax genome and the nature of placozoans.</title>
        <authorList>
            <person name="Srivastava M."/>
            <person name="Begovic E."/>
            <person name="Chapman J."/>
            <person name="Putnam N.H."/>
            <person name="Hellsten U."/>
            <person name="Kawashima T."/>
            <person name="Kuo A."/>
            <person name="Mitros T."/>
            <person name="Salamov A."/>
            <person name="Carpenter M.L."/>
            <person name="Signorovitch A.Y."/>
            <person name="Moreno M.A."/>
            <person name="Kamm K."/>
            <person name="Grimwood J."/>
            <person name="Schmutz J."/>
            <person name="Shapiro H."/>
            <person name="Grigoriev I.V."/>
            <person name="Buss L.W."/>
            <person name="Schierwater B."/>
            <person name="Dellaporta S.L."/>
            <person name="Rokhsar D.S."/>
        </authorList>
    </citation>
    <scope>NUCLEOTIDE SEQUENCE [LARGE SCALE GENOMIC DNA]</scope>
    <source>
        <strain evidence="13 14">Grell-BS-1999</strain>
    </source>
</reference>
<evidence type="ECO:0000256" key="10">
    <source>
        <dbReference type="ARBA" id="ARBA00032660"/>
    </source>
</evidence>
<name>B3RYZ8_TRIAD</name>
<evidence type="ECO:0000256" key="8">
    <source>
        <dbReference type="ARBA" id="ARBA00022884"/>
    </source>
</evidence>
<dbReference type="GeneID" id="6754853"/>
<dbReference type="Gene3D" id="3.30.230.70">
    <property type="entry name" value="GHMP Kinase, N-terminal domain"/>
    <property type="match status" value="1"/>
</dbReference>
<dbReference type="GO" id="GO:0071038">
    <property type="term" value="P:TRAMP-dependent tRNA surveillance pathway"/>
    <property type="evidence" value="ECO:0000318"/>
    <property type="project" value="GO_Central"/>
</dbReference>
<dbReference type="OMA" id="GPQFENG"/>
<evidence type="ECO:0000256" key="1">
    <source>
        <dbReference type="ARBA" id="ARBA00004496"/>
    </source>
</evidence>
<dbReference type="GO" id="GO:0071035">
    <property type="term" value="P:nuclear polyadenylation-dependent rRNA catabolic process"/>
    <property type="evidence" value="ECO:0000318"/>
    <property type="project" value="GO_Central"/>
</dbReference>
<feature type="domain" description="Exoribonuclease phosphorolytic" evidence="12">
    <location>
        <begin position="185"/>
        <end position="251"/>
    </location>
</feature>
<keyword evidence="14" id="KW-1185">Reference proteome</keyword>
<dbReference type="KEGG" id="tad:TRIADDRAFT_14906"/>
<organism evidence="13 14">
    <name type="scientific">Trichoplax adhaerens</name>
    <name type="common">Trichoplax reptans</name>
    <dbReference type="NCBI Taxonomy" id="10228"/>
    <lineage>
        <taxon>Eukaryota</taxon>
        <taxon>Metazoa</taxon>
        <taxon>Placozoa</taxon>
        <taxon>Uniplacotomia</taxon>
        <taxon>Trichoplacea</taxon>
        <taxon>Trichoplacidae</taxon>
        <taxon>Trichoplax</taxon>
    </lineage>
</organism>
<dbReference type="PANTHER" id="PTHR11097">
    <property type="entry name" value="EXOSOME COMPLEX EXONUCLEASE RIBOSOMAL RNA PROCESSING PROTEIN"/>
    <property type="match status" value="1"/>
</dbReference>
<evidence type="ECO:0000256" key="7">
    <source>
        <dbReference type="ARBA" id="ARBA00022835"/>
    </source>
</evidence>
<dbReference type="EMBL" id="DS985246">
    <property type="protein sequence ID" value="EDV24114.1"/>
    <property type="molecule type" value="Genomic_DNA"/>
</dbReference>
<dbReference type="PhylomeDB" id="B3RYZ8"/>
<feature type="domain" description="Exoribonuclease phosphorolytic" evidence="11">
    <location>
        <begin position="29"/>
        <end position="159"/>
    </location>
</feature>
<dbReference type="CTD" id="6754853"/>
<dbReference type="GO" id="GO:0035925">
    <property type="term" value="F:mRNA 3'-UTR AU-rich region binding"/>
    <property type="evidence" value="ECO:0000318"/>
    <property type="project" value="GO_Central"/>
</dbReference>
<dbReference type="FunCoup" id="B3RYZ8">
    <property type="interactions" value="1841"/>
</dbReference>
<dbReference type="CDD" id="cd11368">
    <property type="entry name" value="RNase_PH_RRP45"/>
    <property type="match status" value="1"/>
</dbReference>
<dbReference type="GO" id="GO:0000177">
    <property type="term" value="C:cytoplasmic exosome (RNase complex)"/>
    <property type="evidence" value="ECO:0000318"/>
    <property type="project" value="GO_Central"/>
</dbReference>
<accession>B3RYZ8</accession>
<dbReference type="SUPFAM" id="SSF55666">
    <property type="entry name" value="Ribonuclease PH domain 2-like"/>
    <property type="match status" value="1"/>
</dbReference>
<dbReference type="Pfam" id="PF01138">
    <property type="entry name" value="RNase_PH"/>
    <property type="match status" value="1"/>
</dbReference>
<dbReference type="InterPro" id="IPR020568">
    <property type="entry name" value="Ribosomal_Su5_D2-typ_SF"/>
</dbReference>
<dbReference type="GO" id="GO:0016075">
    <property type="term" value="P:rRNA catabolic process"/>
    <property type="evidence" value="ECO:0000318"/>
    <property type="project" value="GO_Central"/>
</dbReference>
<evidence type="ECO:0000313" key="13">
    <source>
        <dbReference type="EMBL" id="EDV24114.1"/>
    </source>
</evidence>
<evidence type="ECO:0000256" key="3">
    <source>
        <dbReference type="ARBA" id="ARBA00006678"/>
    </source>
</evidence>
<dbReference type="InterPro" id="IPR050590">
    <property type="entry name" value="Exosome_comp_Rrp42_subfam"/>
</dbReference>
<sequence>TPLATSQRQFILNAIKSGQRLDSRNLYDYRPIKLQFGVEYGTAEVKLGASRVLAVTTCELIRPITRPEEGRLLFNVELSPMASPLNHSNDVIDRRIALERRLEQCFVESAAIDLESLCVIAGEKVWFIRVAIHVLDDVGNILDCASIAAIASLAHFRRPQVTVVGEDVTIHNRNEKDYIPLNIHHMPLCITFAFFHGNGCMAIDPTDQEEAVMESKLVMALNRHREICTIQFTGGVTLKVDQVLHCCNIALTKANEIIKLVQRMLND</sequence>
<dbReference type="InterPro" id="IPR001247">
    <property type="entry name" value="ExoRNase_PH_dom1"/>
</dbReference>
<proteinExistence type="inferred from homology"/>
<dbReference type="RefSeq" id="XP_002113640.1">
    <property type="nucleotide sequence ID" value="XM_002113604.1"/>
</dbReference>
<dbReference type="GO" id="GO:0071028">
    <property type="term" value="P:nuclear mRNA surveillance"/>
    <property type="evidence" value="ECO:0000318"/>
    <property type="project" value="GO_Central"/>
</dbReference>
<dbReference type="AlphaFoldDB" id="B3RYZ8"/>
<keyword evidence="7" id="KW-0271">Exosome</keyword>
<dbReference type="InParanoid" id="B3RYZ8"/>
<dbReference type="OrthoDB" id="10264038at2759"/>
<evidence type="ECO:0000259" key="11">
    <source>
        <dbReference type="Pfam" id="PF01138"/>
    </source>
</evidence>